<sequence length="1291" mass="145857">MQQEFLNTTPLYTPRDNNNQRKTMPLKDFEAKKKEINELLNSKAKELKELGLLDKLGEFVGIQTDNAKQRESQLNEIKEMATKSKTDFKDLPSALKDEYYNKAETSIFNPLKTKNEIAKEDYQKDLQREEILQKTSKELTESDKELIDNDSGFFNYALDAITGKSEVEKLKEYKEKEKAKDITKDLQKSWNLFNNLRKDKDAFSLFASEDLQLREKYQNEFKNIAKINGFDDVVYNEKHEPFVRKGDKFYKINDRFFDNFLNFLSANKFSLAGSLMGVARGAKAGKNLGALGLLGGAIVGGALGSAAGGATDAIAGNAFLNREQKADEIIRHALSEGALSLATDTLVLGAGKFIQKAINPRNIFNIGANVSTSGLYALGKHIVTGNAKGAERILNETISENERQAVRELVKQFGGELRLTKADGSKYREELVKKVGEDSKILKGYDALRDAFLLQSQAKKQEAFIQAIRSDETGNAIAFLSEAANSSPIANANLKKILNKTTENLKDSLKQFELKDYEVKSIFDNLEQGTKESYEKALDGLIGKIYDHSYKTNLRESIQDTTAFETFVKGLREQGKFDPTANSFLNQIEKNIYSPEGVTFEQLRNARQMINAYERNVKDPSTLGYIKKISAQFLREDIDKGIENILKQNTQAYEKLSDLNKTAIADYKNMKQTLELVDSAKIRDREITKEKAIENLIKVIQAQGEKDLSNYALLTKGLSEQDKEKLELSMLNALMEKSIKQGENLKVFDSTLFFNRLSEFKGEVFTTPKAKQYIDIAKGFDKLFRNDATIAGKINYTTTKDIKSPLATSLEGAFNQKLTQRLVGTIVRNIPTTYIFKKLDELSGGAALKYHIQRALERSHTISEFSKRLELSAKNSKFSNATMRKIEEITQGVKSAKESITKQKKALQDAITPLKQFGKNYAEFVLKPKEALEKLLQEKNGQVAGAAFRDDLGGIDFVWGKDGKDGYGLAHILEKREKQYTRLGLNAEQIKERTDELVKSIPEVIENGTLFKDDLGRVSVELNDVKVGLTNQWFGNDLKNHLIVTSYERDGKVLRELETRSPLSNDYKDNSNYSVLNLNGNNSTKEGLKSQEPPLSILEKSQLEKQKKLESERLAKAEKERAQKIKDKEEAELRDKIRAQKNATLGKSELDRKIAKSENIPYEELENAPKTSVSLNDDEIHPLKFVIVNKSDLRPNFKNTGTQTRTAVDSKKVEEIAERFDPKLIIGRGGFDDLPIILQDGQIIAGNHRTQGMLNFNAESRKKYEQAIKENFNIELKPDELLVRMKLIYLI</sequence>
<organism evidence="5 6">
    <name type="scientific">Helicobacter pylori R036d</name>
    <dbReference type="NCBI Taxonomy" id="1145113"/>
    <lineage>
        <taxon>Bacteria</taxon>
        <taxon>Pseudomonadati</taxon>
        <taxon>Campylobacterota</taxon>
        <taxon>Epsilonproteobacteria</taxon>
        <taxon>Campylobacterales</taxon>
        <taxon>Helicobacteraceae</taxon>
        <taxon>Helicobacter</taxon>
    </lineage>
</organism>
<dbReference type="InterPro" id="IPR041398">
    <property type="entry name" value="DdrB_dom"/>
</dbReference>
<name>K2KG40_HELPX</name>
<proteinExistence type="predicted"/>
<dbReference type="Pfam" id="PF18809">
    <property type="entry name" value="PBECR1"/>
    <property type="match status" value="1"/>
</dbReference>
<dbReference type="InterPro" id="IPR041092">
    <property type="entry name" value="PBECR1"/>
</dbReference>
<dbReference type="RefSeq" id="WP_001913049.1">
    <property type="nucleotide sequence ID" value="NZ_AMOT01000004.1"/>
</dbReference>
<evidence type="ECO:0000259" key="3">
    <source>
        <dbReference type="Pfam" id="PF18763"/>
    </source>
</evidence>
<feature type="compositionally biased region" description="Polar residues" evidence="2">
    <location>
        <begin position="1070"/>
        <end position="1085"/>
    </location>
</feature>
<feature type="domain" description="Phage-Barnase-EndoU-ColicinE5/D-RelE-like nuclease" evidence="4">
    <location>
        <begin position="947"/>
        <end position="1050"/>
    </location>
</feature>
<dbReference type="Proteomes" id="UP000006759">
    <property type="component" value="Unassembled WGS sequence"/>
</dbReference>
<dbReference type="PATRIC" id="fig|1145113.3.peg.801"/>
<evidence type="ECO:0000256" key="1">
    <source>
        <dbReference type="SAM" id="Coils"/>
    </source>
</evidence>
<dbReference type="EMBL" id="AMOT01000004">
    <property type="protein sequence ID" value="EKE85662.1"/>
    <property type="molecule type" value="Genomic_DNA"/>
</dbReference>
<feature type="compositionally biased region" description="Polar residues" evidence="2">
    <location>
        <begin position="1"/>
        <end position="22"/>
    </location>
</feature>
<gene>
    <name evidence="5" type="ORF">OUI_0816</name>
</gene>
<feature type="region of interest" description="Disordered" evidence="2">
    <location>
        <begin position="1"/>
        <end position="24"/>
    </location>
</feature>
<feature type="coiled-coil region" evidence="1">
    <location>
        <begin position="1100"/>
        <end position="1139"/>
    </location>
</feature>
<feature type="region of interest" description="Disordered" evidence="2">
    <location>
        <begin position="1062"/>
        <end position="1094"/>
    </location>
</feature>
<feature type="domain" description="DdrB-like" evidence="3">
    <location>
        <begin position="1177"/>
        <end position="1285"/>
    </location>
</feature>
<dbReference type="Pfam" id="PF18763">
    <property type="entry name" value="ddrB-ParB"/>
    <property type="match status" value="1"/>
</dbReference>
<protein>
    <recommendedName>
        <fullName evidence="7">DdrB-like domain-containing protein</fullName>
    </recommendedName>
</protein>
<comment type="caution">
    <text evidence="5">The sequence shown here is derived from an EMBL/GenBank/DDBJ whole genome shotgun (WGS) entry which is preliminary data.</text>
</comment>
<reference evidence="5 6" key="1">
    <citation type="submission" date="2012-08" db="EMBL/GenBank/DDBJ databases">
        <title>Comparative Sequence Analysis of H. pylori isolates.</title>
        <authorList>
            <person name="Blanchard T.G."/>
            <person name="Czinn S.J."/>
            <person name="McCracken C.M."/>
            <person name="Abolude K.A."/>
            <person name="Shefchek K.S."/>
            <person name="Maroo A.M."/>
            <person name="Santana-Cruz I.S."/>
            <person name="Tallon L.J."/>
            <person name="Ficke F.W.F."/>
        </authorList>
    </citation>
    <scope>NUCLEOTIDE SEQUENCE [LARGE SCALE GENOMIC DNA]</scope>
    <source>
        <strain evidence="5 6">R036d</strain>
    </source>
</reference>
<evidence type="ECO:0000313" key="5">
    <source>
        <dbReference type="EMBL" id="EKE85662.1"/>
    </source>
</evidence>
<keyword evidence="1" id="KW-0175">Coiled coil</keyword>
<evidence type="ECO:0000256" key="2">
    <source>
        <dbReference type="SAM" id="MobiDB-lite"/>
    </source>
</evidence>
<accession>K2KG40</accession>
<evidence type="ECO:0008006" key="7">
    <source>
        <dbReference type="Google" id="ProtNLM"/>
    </source>
</evidence>
<evidence type="ECO:0000313" key="6">
    <source>
        <dbReference type="Proteomes" id="UP000006759"/>
    </source>
</evidence>
<evidence type="ECO:0000259" key="4">
    <source>
        <dbReference type="Pfam" id="PF18809"/>
    </source>
</evidence>